<dbReference type="InterPro" id="IPR052940">
    <property type="entry name" value="Carb_Esterase_6"/>
</dbReference>
<dbReference type="Pfam" id="PF03629">
    <property type="entry name" value="SASA"/>
    <property type="match status" value="1"/>
</dbReference>
<dbReference type="OrthoDB" id="10358165at2759"/>
<dbReference type="EMBL" id="MCFG01000055">
    <property type="protein sequence ID" value="ORX84303.1"/>
    <property type="molecule type" value="Genomic_DNA"/>
</dbReference>
<dbReference type="GO" id="GO:0016787">
    <property type="term" value="F:hydrolase activity"/>
    <property type="evidence" value="ECO:0007669"/>
    <property type="project" value="UniProtKB-KW"/>
</dbReference>
<evidence type="ECO:0000256" key="2">
    <source>
        <dbReference type="ARBA" id="ARBA00022737"/>
    </source>
</evidence>
<keyword evidence="2" id="KW-0677">Repeat</keyword>
<feature type="domain" description="CBM10" evidence="5">
    <location>
        <begin position="349"/>
        <end position="386"/>
    </location>
</feature>
<dbReference type="InterPro" id="IPR036514">
    <property type="entry name" value="SGNH_hydro_sf"/>
</dbReference>
<dbReference type="Proteomes" id="UP000193944">
    <property type="component" value="Unassembled WGS sequence"/>
</dbReference>
<proteinExistence type="predicted"/>
<name>A0A1Y1XF01_9FUNG</name>
<feature type="signal peptide" evidence="4">
    <location>
        <begin position="1"/>
        <end position="23"/>
    </location>
</feature>
<dbReference type="Gene3D" id="3.90.1220.10">
    <property type="entry name" value="Cellulose docking domain, dockering"/>
    <property type="match status" value="2"/>
</dbReference>
<reference evidence="6 7" key="2">
    <citation type="submission" date="2016-08" db="EMBL/GenBank/DDBJ databases">
        <title>Pervasive Adenine N6-methylation of Active Genes in Fungi.</title>
        <authorList>
            <consortium name="DOE Joint Genome Institute"/>
            <person name="Mondo S.J."/>
            <person name="Dannebaum R.O."/>
            <person name="Kuo R.C."/>
            <person name="Labutti K."/>
            <person name="Haridas S."/>
            <person name="Kuo A."/>
            <person name="Salamov A."/>
            <person name="Ahrendt S.R."/>
            <person name="Lipzen A."/>
            <person name="Sullivan W."/>
            <person name="Andreopoulos W.B."/>
            <person name="Clum A."/>
            <person name="Lindquist E."/>
            <person name="Daum C."/>
            <person name="Ramamoorthy G.K."/>
            <person name="Gryganskyi A."/>
            <person name="Culley D."/>
            <person name="Magnuson J.K."/>
            <person name="James T.Y."/>
            <person name="O'Malley M.A."/>
            <person name="Stajich J.E."/>
            <person name="Spatafora J.W."/>
            <person name="Visel A."/>
            <person name="Grigoriev I.V."/>
        </authorList>
    </citation>
    <scope>NUCLEOTIDE SEQUENCE [LARGE SCALE GENOMIC DNA]</scope>
    <source>
        <strain evidence="6 7">S4</strain>
    </source>
</reference>
<dbReference type="PANTHER" id="PTHR31988">
    <property type="entry name" value="ESTERASE, PUTATIVE (DUF303)-RELATED"/>
    <property type="match status" value="1"/>
</dbReference>
<evidence type="ECO:0000313" key="7">
    <source>
        <dbReference type="Proteomes" id="UP000193944"/>
    </source>
</evidence>
<dbReference type="InterPro" id="IPR002883">
    <property type="entry name" value="CBM10/Dockerin_dom"/>
</dbReference>
<keyword evidence="7" id="KW-1185">Reference proteome</keyword>
<evidence type="ECO:0000256" key="1">
    <source>
        <dbReference type="ARBA" id="ARBA00022729"/>
    </source>
</evidence>
<keyword evidence="1 4" id="KW-0732">Signal</keyword>
<feature type="chain" id="PRO_5012463303" evidence="4">
    <location>
        <begin position="24"/>
        <end position="387"/>
    </location>
</feature>
<evidence type="ECO:0000256" key="4">
    <source>
        <dbReference type="SAM" id="SignalP"/>
    </source>
</evidence>
<dbReference type="PROSITE" id="PS51763">
    <property type="entry name" value="CBM10"/>
    <property type="match status" value="2"/>
</dbReference>
<organism evidence="6 7">
    <name type="scientific">Anaeromyces robustus</name>
    <dbReference type="NCBI Taxonomy" id="1754192"/>
    <lineage>
        <taxon>Eukaryota</taxon>
        <taxon>Fungi</taxon>
        <taxon>Fungi incertae sedis</taxon>
        <taxon>Chytridiomycota</taxon>
        <taxon>Chytridiomycota incertae sedis</taxon>
        <taxon>Neocallimastigomycetes</taxon>
        <taxon>Neocallimastigales</taxon>
        <taxon>Neocallimastigaceae</taxon>
        <taxon>Anaeromyces</taxon>
    </lineage>
</organism>
<reference evidence="6 7" key="1">
    <citation type="submission" date="2016-08" db="EMBL/GenBank/DDBJ databases">
        <title>A Parts List for Fungal Cellulosomes Revealed by Comparative Genomics.</title>
        <authorList>
            <consortium name="DOE Joint Genome Institute"/>
            <person name="Haitjema C.H."/>
            <person name="Gilmore S.P."/>
            <person name="Henske J.K."/>
            <person name="Solomon K.V."/>
            <person name="De Groot R."/>
            <person name="Kuo A."/>
            <person name="Mondo S.J."/>
            <person name="Salamov A.A."/>
            <person name="Labutti K."/>
            <person name="Zhao Z."/>
            <person name="Chiniquy J."/>
            <person name="Barry K."/>
            <person name="Brewer H.M."/>
            <person name="Purvine S.O."/>
            <person name="Wright A.T."/>
            <person name="Boxma B."/>
            <person name="Van Alen T."/>
            <person name="Hackstein J.H."/>
            <person name="Baker S.E."/>
            <person name="Grigoriev I.V."/>
            <person name="O'Malley M.A."/>
        </authorList>
    </citation>
    <scope>NUCLEOTIDE SEQUENCE [LARGE SCALE GENOMIC DNA]</scope>
    <source>
        <strain evidence="6 7">S4</strain>
    </source>
</reference>
<dbReference type="AlphaFoldDB" id="A0A1Y1XF01"/>
<evidence type="ECO:0000313" key="6">
    <source>
        <dbReference type="EMBL" id="ORX84303.1"/>
    </source>
</evidence>
<dbReference type="InterPro" id="IPR005181">
    <property type="entry name" value="SASA"/>
</dbReference>
<dbReference type="Pfam" id="PF02013">
    <property type="entry name" value="CBM_10"/>
    <property type="match status" value="2"/>
</dbReference>
<dbReference type="Gene3D" id="3.40.50.1110">
    <property type="entry name" value="SGNH hydrolase"/>
    <property type="match status" value="1"/>
</dbReference>
<evidence type="ECO:0000256" key="3">
    <source>
        <dbReference type="ARBA" id="ARBA00022801"/>
    </source>
</evidence>
<feature type="domain" description="CBM10" evidence="5">
    <location>
        <begin position="305"/>
        <end position="342"/>
    </location>
</feature>
<dbReference type="SUPFAM" id="SSF64571">
    <property type="entry name" value="Cellulose docking domain, dockering"/>
    <property type="match status" value="2"/>
</dbReference>
<accession>A0A1Y1XF01</accession>
<keyword evidence="3" id="KW-0378">Hydrolase</keyword>
<evidence type="ECO:0000259" key="5">
    <source>
        <dbReference type="PROSITE" id="PS51763"/>
    </source>
</evidence>
<dbReference type="InterPro" id="IPR009034">
    <property type="entry name" value="Dockerin_dom_fun_sf"/>
</dbReference>
<dbReference type="SUPFAM" id="SSF52266">
    <property type="entry name" value="SGNH hydrolase"/>
    <property type="match status" value="1"/>
</dbReference>
<comment type="caution">
    <text evidence="6">The sequence shown here is derived from an EMBL/GenBank/DDBJ whole genome shotgun (WGS) entry which is preliminary data.</text>
</comment>
<sequence length="387" mass="42289">MKTNFGIATILTTVLSVITKTYAAPDPNFHIYLAFGQSNMLSGDIESQDKNVDSRFKMISTVNDCGNRRQGEWYTAVPPLASCNAGLGPVPYFGNTLVEKLPKEITVGVAVVGIAGCDIQLFEKDRYQSYEHADWMTGYINEYGGNPYGRLVESGKIAQKSGVIKGILVHQGETNNGNQDWPKRLKGVYENLLKDLSLKAEEVPLLVGELVQSNKGGICGDMNSIIQRVPEVIPTAHVVSSEGLEQQGDGFHFTSASHRILGKRYAEVMLSILDGTTPISQNGTGTKIDGPNSIDSPSTQNNDTECFSLALGYSCCQKTTAVIYEDKDGKWGIENNQWCGIKPTTSNNNCWSVDLGYPCCKSTNEVYVTDENGKWGLENNNWCGIPN</sequence>
<gene>
    <name evidence="6" type="ORF">BCR32DRAFT_230575</name>
</gene>
<dbReference type="PANTHER" id="PTHR31988:SF19">
    <property type="entry name" value="9-O-ACETYL-N-ACETYLNEURAMINIC ACID DEACETYLASE-RELATED"/>
    <property type="match status" value="1"/>
</dbReference>
<protein>
    <submittedName>
        <fullName evidence="6">Acetylxylan esterase</fullName>
    </submittedName>
</protein>